<dbReference type="InterPro" id="IPR036291">
    <property type="entry name" value="NAD(P)-bd_dom_sf"/>
</dbReference>
<dbReference type="InterPro" id="IPR047109">
    <property type="entry name" value="CAD-like"/>
</dbReference>
<comment type="similarity">
    <text evidence="5">Belongs to the zinc-containing alcohol dehydrogenase family.</text>
</comment>
<dbReference type="SMART" id="SM00829">
    <property type="entry name" value="PKS_ER"/>
    <property type="match status" value="1"/>
</dbReference>
<dbReference type="Pfam" id="PF00107">
    <property type="entry name" value="ADH_zinc_N"/>
    <property type="match status" value="1"/>
</dbReference>
<dbReference type="PANTHER" id="PTHR42683">
    <property type="entry name" value="ALDEHYDE REDUCTASE"/>
    <property type="match status" value="1"/>
</dbReference>
<dbReference type="InterPro" id="IPR013154">
    <property type="entry name" value="ADH-like_N"/>
</dbReference>
<accession>A0AAD5PII2</accession>
<evidence type="ECO:0000256" key="2">
    <source>
        <dbReference type="ARBA" id="ARBA00022723"/>
    </source>
</evidence>
<dbReference type="Pfam" id="PF08240">
    <property type="entry name" value="ADH_N"/>
    <property type="match status" value="1"/>
</dbReference>
<comment type="cofactor">
    <cofactor evidence="1 5">
        <name>Zn(2+)</name>
        <dbReference type="ChEBI" id="CHEBI:29105"/>
    </cofactor>
</comment>
<dbReference type="Gene3D" id="3.90.180.10">
    <property type="entry name" value="Medium-chain alcohol dehydrogenases, catalytic domain"/>
    <property type="match status" value="1"/>
</dbReference>
<dbReference type="GO" id="GO:0008270">
    <property type="term" value="F:zinc ion binding"/>
    <property type="evidence" value="ECO:0007669"/>
    <property type="project" value="InterPro"/>
</dbReference>
<organism evidence="7 8">
    <name type="scientific">Phascolomyces articulosus</name>
    <dbReference type="NCBI Taxonomy" id="60185"/>
    <lineage>
        <taxon>Eukaryota</taxon>
        <taxon>Fungi</taxon>
        <taxon>Fungi incertae sedis</taxon>
        <taxon>Mucoromycota</taxon>
        <taxon>Mucoromycotina</taxon>
        <taxon>Mucoromycetes</taxon>
        <taxon>Mucorales</taxon>
        <taxon>Lichtheimiaceae</taxon>
        <taxon>Phascolomyces</taxon>
    </lineage>
</organism>
<evidence type="ECO:0000313" key="7">
    <source>
        <dbReference type="EMBL" id="KAI9274492.1"/>
    </source>
</evidence>
<sequence>MSSDNKFFGWAVSGKDQPLEWREFELKRFEDDDVQIDITHCGICGSDIHTMDSGWGPTDYPCVAGHEITGVVTHIGKNVKDIHIGDRVGVGAQCGSCLECENCINGLENLCEHQMIFTYNDQWGTGDKTFGGYATKWRGHKRFVFKIPENMTNAVASVFLCAGVTTYAPLKRSNVKKGDKVGVIGIGGLGHFAVQWAKALGAQCVALSSSDRKREDAKALGCDDYVVTSDIDAMKKHASTFTHIICTNFSNNFDWGLYFSLIKHNGYFIMVALPEEPLKGIPAGLLAIRQISLIGSFIGSPKEIEEMLQFAANSDVKPWISTYSMKDCPEAVQAMRDGKARYRIVLEQ</sequence>
<reference evidence="7" key="2">
    <citation type="submission" date="2023-02" db="EMBL/GenBank/DDBJ databases">
        <authorList>
            <consortium name="DOE Joint Genome Institute"/>
            <person name="Mondo S.J."/>
            <person name="Chang Y."/>
            <person name="Wang Y."/>
            <person name="Ahrendt S."/>
            <person name="Andreopoulos W."/>
            <person name="Barry K."/>
            <person name="Beard J."/>
            <person name="Benny G.L."/>
            <person name="Blankenship S."/>
            <person name="Bonito G."/>
            <person name="Cuomo C."/>
            <person name="Desiro A."/>
            <person name="Gervers K.A."/>
            <person name="Hundley H."/>
            <person name="Kuo A."/>
            <person name="LaButti K."/>
            <person name="Lang B.F."/>
            <person name="Lipzen A."/>
            <person name="O'Donnell K."/>
            <person name="Pangilinan J."/>
            <person name="Reynolds N."/>
            <person name="Sandor L."/>
            <person name="Smith M.W."/>
            <person name="Tsang A."/>
            <person name="Grigoriev I.V."/>
            <person name="Stajich J.E."/>
            <person name="Spatafora J.W."/>
        </authorList>
    </citation>
    <scope>NUCLEOTIDE SEQUENCE</scope>
    <source>
        <strain evidence="7">RSA 2281</strain>
    </source>
</reference>
<keyword evidence="2 5" id="KW-0479">Metal-binding</keyword>
<protein>
    <submittedName>
        <fullName evidence="7">Chaperonin 10-like protein</fullName>
    </submittedName>
</protein>
<keyword evidence="3 5" id="KW-0862">Zinc</keyword>
<keyword evidence="8" id="KW-1185">Reference proteome</keyword>
<evidence type="ECO:0000313" key="8">
    <source>
        <dbReference type="Proteomes" id="UP001209540"/>
    </source>
</evidence>
<dbReference type="EMBL" id="JAIXMP010000004">
    <property type="protein sequence ID" value="KAI9274492.1"/>
    <property type="molecule type" value="Genomic_DNA"/>
</dbReference>
<dbReference type="InterPro" id="IPR002328">
    <property type="entry name" value="ADH_Zn_CS"/>
</dbReference>
<gene>
    <name evidence="7" type="ORF">BDA99DRAFT_458075</name>
</gene>
<dbReference type="Proteomes" id="UP001209540">
    <property type="component" value="Unassembled WGS sequence"/>
</dbReference>
<dbReference type="GO" id="GO:0016616">
    <property type="term" value="F:oxidoreductase activity, acting on the CH-OH group of donors, NAD or NADP as acceptor"/>
    <property type="evidence" value="ECO:0007669"/>
    <property type="project" value="InterPro"/>
</dbReference>
<dbReference type="InterPro" id="IPR020843">
    <property type="entry name" value="ER"/>
</dbReference>
<name>A0AAD5PII2_9FUNG</name>
<dbReference type="AlphaFoldDB" id="A0AAD5PII2"/>
<evidence type="ECO:0000259" key="6">
    <source>
        <dbReference type="SMART" id="SM00829"/>
    </source>
</evidence>
<dbReference type="InterPro" id="IPR011032">
    <property type="entry name" value="GroES-like_sf"/>
</dbReference>
<keyword evidence="4" id="KW-0560">Oxidoreductase</keyword>
<evidence type="ECO:0000256" key="1">
    <source>
        <dbReference type="ARBA" id="ARBA00001947"/>
    </source>
</evidence>
<dbReference type="SUPFAM" id="SSF50129">
    <property type="entry name" value="GroES-like"/>
    <property type="match status" value="1"/>
</dbReference>
<evidence type="ECO:0000256" key="3">
    <source>
        <dbReference type="ARBA" id="ARBA00022833"/>
    </source>
</evidence>
<dbReference type="InterPro" id="IPR013149">
    <property type="entry name" value="ADH-like_C"/>
</dbReference>
<dbReference type="PROSITE" id="PS00059">
    <property type="entry name" value="ADH_ZINC"/>
    <property type="match status" value="1"/>
</dbReference>
<feature type="domain" description="Enoyl reductase (ER)" evidence="6">
    <location>
        <begin position="14"/>
        <end position="346"/>
    </location>
</feature>
<reference evidence="7" key="1">
    <citation type="journal article" date="2022" name="IScience">
        <title>Evolution of zygomycete secretomes and the origins of terrestrial fungal ecologies.</title>
        <authorList>
            <person name="Chang Y."/>
            <person name="Wang Y."/>
            <person name="Mondo S."/>
            <person name="Ahrendt S."/>
            <person name="Andreopoulos W."/>
            <person name="Barry K."/>
            <person name="Beard J."/>
            <person name="Benny G.L."/>
            <person name="Blankenship S."/>
            <person name="Bonito G."/>
            <person name="Cuomo C."/>
            <person name="Desiro A."/>
            <person name="Gervers K.A."/>
            <person name="Hundley H."/>
            <person name="Kuo A."/>
            <person name="LaButti K."/>
            <person name="Lang B.F."/>
            <person name="Lipzen A."/>
            <person name="O'Donnell K."/>
            <person name="Pangilinan J."/>
            <person name="Reynolds N."/>
            <person name="Sandor L."/>
            <person name="Smith M.E."/>
            <person name="Tsang A."/>
            <person name="Grigoriev I.V."/>
            <person name="Stajich J.E."/>
            <person name="Spatafora J.W."/>
        </authorList>
    </citation>
    <scope>NUCLEOTIDE SEQUENCE</scope>
    <source>
        <strain evidence="7">RSA 2281</strain>
    </source>
</reference>
<evidence type="ECO:0000256" key="4">
    <source>
        <dbReference type="ARBA" id="ARBA00023002"/>
    </source>
</evidence>
<dbReference type="FunFam" id="3.40.50.720:FF:000022">
    <property type="entry name" value="Cinnamyl alcohol dehydrogenase"/>
    <property type="match status" value="1"/>
</dbReference>
<comment type="caution">
    <text evidence="7">The sequence shown here is derived from an EMBL/GenBank/DDBJ whole genome shotgun (WGS) entry which is preliminary data.</text>
</comment>
<evidence type="ECO:0000256" key="5">
    <source>
        <dbReference type="RuleBase" id="RU361277"/>
    </source>
</evidence>
<dbReference type="SUPFAM" id="SSF51735">
    <property type="entry name" value="NAD(P)-binding Rossmann-fold domains"/>
    <property type="match status" value="1"/>
</dbReference>
<proteinExistence type="inferred from homology"/>
<dbReference type="Gene3D" id="3.40.50.720">
    <property type="entry name" value="NAD(P)-binding Rossmann-like Domain"/>
    <property type="match status" value="1"/>
</dbReference>
<dbReference type="CDD" id="cd05283">
    <property type="entry name" value="CAD1"/>
    <property type="match status" value="1"/>
</dbReference>